<dbReference type="Proteomes" id="UP000008281">
    <property type="component" value="Unassembled WGS sequence"/>
</dbReference>
<proteinExistence type="predicted"/>
<dbReference type="PANTHER" id="PTHR31006">
    <property type="entry name" value="F-BOX DOMAIN-CONTAINING PROTEIN-RELATED-RELATED"/>
    <property type="match status" value="1"/>
</dbReference>
<reference evidence="1" key="1">
    <citation type="submission" date="2007-07" db="EMBL/GenBank/DDBJ databases">
        <title>PCAP assembly of the Caenorhabditis remanei genome.</title>
        <authorList>
            <consortium name="The Caenorhabditis remanei Sequencing Consortium"/>
            <person name="Wilson R.K."/>
        </authorList>
    </citation>
    <scope>NUCLEOTIDE SEQUENCE [LARGE SCALE GENOMIC DNA]</scope>
    <source>
        <strain evidence="1">PB4641</strain>
    </source>
</reference>
<evidence type="ECO:0000313" key="1">
    <source>
        <dbReference type="EMBL" id="EFP00166.1"/>
    </source>
</evidence>
<dbReference type="HOGENOM" id="CLU_055882_0_0_1"/>
<accession>E3LL69</accession>
<organism evidence="2">
    <name type="scientific">Caenorhabditis remanei</name>
    <name type="common">Caenorhabditis vulgaris</name>
    <dbReference type="NCBI Taxonomy" id="31234"/>
    <lineage>
        <taxon>Eukaryota</taxon>
        <taxon>Metazoa</taxon>
        <taxon>Ecdysozoa</taxon>
        <taxon>Nematoda</taxon>
        <taxon>Chromadorea</taxon>
        <taxon>Rhabditida</taxon>
        <taxon>Rhabditina</taxon>
        <taxon>Rhabditomorpha</taxon>
        <taxon>Rhabditoidea</taxon>
        <taxon>Rhabditidae</taxon>
        <taxon>Peloderinae</taxon>
        <taxon>Caenorhabditis</taxon>
    </lineage>
</organism>
<dbReference type="InterPro" id="IPR042317">
    <property type="entry name" value="She-1-like"/>
</dbReference>
<dbReference type="AlphaFoldDB" id="E3LL69"/>
<dbReference type="EMBL" id="DS268410">
    <property type="protein sequence ID" value="EFP00166.1"/>
    <property type="molecule type" value="Genomic_DNA"/>
</dbReference>
<name>E3LL69_CAERE</name>
<sequence length="402" mass="45840">MKPISLSDIPTTYESTDCESGLSSEYSSEFSSGEVISIPSLGAYSDLPAAAPQVPVVPKPVEKPLKQFKFWKDLPPQFQKDVVKKLDYKARCCLRKSSIANRDLVDNCPLPMSYITIKTDRTYNPKTKQLDEQVVFSVFADNWKSVNLHGVDDFLSLFKNRRSVAQSCWFDCFDENKPCVASFMTELEKEIKIRGAQSKIRARKIQWNNNYKISQPKGSISNQKISSSPDPGVHFTNILNCFDSKCLKSLDLVKSNFTSSTINILAKSSHWWLLKEINLELQQKTMIDLFLTAERLLYTTQTFNGQDIWKVIQSFQSRDLPRGAHFQLTAHKPWDVEEVLKSFQVPVKDEPVESRRSPFIKHTQRFTTRSGELVLVVKLNSEVVRGVICRANCIKEDFGSDS</sequence>
<dbReference type="KEGG" id="crq:GCK72_019534"/>
<protein>
    <submittedName>
        <fullName evidence="1">Uncharacterized protein</fullName>
    </submittedName>
</protein>
<dbReference type="FunCoup" id="E3LL69">
    <property type="interactions" value="1243"/>
</dbReference>
<dbReference type="CTD" id="9839137"/>
<gene>
    <name evidence="1" type="ORF">CRE_19028</name>
</gene>
<keyword evidence="2" id="KW-1185">Reference proteome</keyword>
<evidence type="ECO:0000313" key="2">
    <source>
        <dbReference type="Proteomes" id="UP000008281"/>
    </source>
</evidence>
<dbReference type="GeneID" id="9839137"/>
<dbReference type="OrthoDB" id="5786692at2759"/>
<dbReference type="eggNOG" id="ENOG502TGTF">
    <property type="taxonomic scope" value="Eukaryota"/>
</dbReference>
<dbReference type="RefSeq" id="XP_003115678.2">
    <property type="nucleotide sequence ID" value="XM_003115630.2"/>
</dbReference>
<dbReference type="OMA" id="RARKIQW"/>